<evidence type="ECO:0000256" key="1">
    <source>
        <dbReference type="ARBA" id="ARBA00001206"/>
    </source>
</evidence>
<comment type="catalytic activity">
    <reaction evidence="1">
        <text>(R)-pantothenate + ATP = (R)-4'-phosphopantothenate + ADP + H(+)</text>
        <dbReference type="Rhea" id="RHEA:16373"/>
        <dbReference type="ChEBI" id="CHEBI:10986"/>
        <dbReference type="ChEBI" id="CHEBI:15378"/>
        <dbReference type="ChEBI" id="CHEBI:29032"/>
        <dbReference type="ChEBI" id="CHEBI:30616"/>
        <dbReference type="ChEBI" id="CHEBI:456216"/>
        <dbReference type="EC" id="2.7.1.33"/>
    </reaction>
</comment>
<evidence type="ECO:0000256" key="17">
    <source>
        <dbReference type="ARBA" id="ARBA00060870"/>
    </source>
</evidence>
<comment type="similarity">
    <text evidence="17">Belongs to the type II pantothenate kinase family.</text>
</comment>
<comment type="cofactor">
    <cofactor evidence="2">
        <name>Mn(2+)</name>
        <dbReference type="ChEBI" id="CHEBI:29035"/>
    </cofactor>
</comment>
<evidence type="ECO:0000313" key="20">
    <source>
        <dbReference type="EMBL" id="CAD7700634.1"/>
    </source>
</evidence>
<keyword evidence="16" id="KW-0464">Manganese</keyword>
<evidence type="ECO:0000256" key="11">
    <source>
        <dbReference type="ARBA" id="ARBA00022741"/>
    </source>
</evidence>
<comment type="pathway">
    <text evidence="5">Cofactor biosynthesis; coenzyme A biosynthesis; CoA from (R)-pantothenate: step 1/5.</text>
</comment>
<proteinExistence type="inferred from homology"/>
<gene>
    <name evidence="20" type="ORF">OSTQU699_LOCUS5993</name>
</gene>
<evidence type="ECO:0000256" key="8">
    <source>
        <dbReference type="ARBA" id="ARBA00022596"/>
    </source>
</evidence>
<dbReference type="GO" id="GO:0005634">
    <property type="term" value="C:nucleus"/>
    <property type="evidence" value="ECO:0007669"/>
    <property type="project" value="TreeGrafter"/>
</dbReference>
<feature type="domain" description="Damage-control phosphatase ARMT1-like metal-binding" evidence="19">
    <location>
        <begin position="545"/>
        <end position="910"/>
    </location>
</feature>
<dbReference type="AlphaFoldDB" id="A0A8S1J0D5"/>
<dbReference type="Pfam" id="PF03630">
    <property type="entry name" value="Fumble"/>
    <property type="match status" value="1"/>
</dbReference>
<organism evidence="20 21">
    <name type="scientific">Ostreobium quekettii</name>
    <dbReference type="NCBI Taxonomy" id="121088"/>
    <lineage>
        <taxon>Eukaryota</taxon>
        <taxon>Viridiplantae</taxon>
        <taxon>Chlorophyta</taxon>
        <taxon>core chlorophytes</taxon>
        <taxon>Ulvophyceae</taxon>
        <taxon>TCBD clade</taxon>
        <taxon>Bryopsidales</taxon>
        <taxon>Ostreobineae</taxon>
        <taxon>Ostreobiaceae</taxon>
        <taxon>Ostreobium</taxon>
    </lineage>
</organism>
<dbReference type="Proteomes" id="UP000708148">
    <property type="component" value="Unassembled WGS sequence"/>
</dbReference>
<dbReference type="EC" id="2.7.1.33" evidence="6"/>
<evidence type="ECO:0000256" key="7">
    <source>
        <dbReference type="ARBA" id="ARBA00022490"/>
    </source>
</evidence>
<dbReference type="GO" id="GO:0004594">
    <property type="term" value="F:pantothenate kinase activity"/>
    <property type="evidence" value="ECO:0007669"/>
    <property type="project" value="UniProtKB-EC"/>
</dbReference>
<keyword evidence="8" id="KW-0533">Nickel</keyword>
<keyword evidence="13" id="KW-0378">Hydrolase</keyword>
<evidence type="ECO:0000256" key="6">
    <source>
        <dbReference type="ARBA" id="ARBA00012102"/>
    </source>
</evidence>
<evidence type="ECO:0000256" key="2">
    <source>
        <dbReference type="ARBA" id="ARBA00001936"/>
    </source>
</evidence>
<feature type="compositionally biased region" description="Low complexity" evidence="18">
    <location>
        <begin position="462"/>
        <end position="472"/>
    </location>
</feature>
<dbReference type="InterPro" id="IPR002791">
    <property type="entry name" value="ARMT1-like_metal-bd"/>
</dbReference>
<evidence type="ECO:0000256" key="12">
    <source>
        <dbReference type="ARBA" id="ARBA00022777"/>
    </source>
</evidence>
<evidence type="ECO:0000256" key="18">
    <source>
        <dbReference type="SAM" id="MobiDB-lite"/>
    </source>
</evidence>
<sequence>MGKSGLPAALPAFRGQHLPVQRSLETPFSGVGDGSALDFKDAAIGESNKGVRRSAPSIVLPYQSADYVNHFAVDIGGSLIKLLYFSPDWKRGAKADGSLPTTGNGRGGRLHFVKFETSRVQDALDFIETKGLHNKVHRDDGTVHNMHVVATGGGAHKFSDEFCNKLGLVLQKEDEMECLVAGCNFLLNAINDEVFTFVNGSASYRHLTEPEVYPYLLVNIGSGVSILKVDGEGKCTRVSGSSLGGGTFWGLCRLLTKVKSFDEMLELSMKGDNKAVDMLVGDIYGGRDYSQIGLSADTIASSFGKVAAQDRDLEDYNPADIAMALCRMVSYNIGHLAYSNAKQYNLRRVIFGGFFIRGHAYTMETISYAIRFWSKGQMEALFMRHEGFLGVMGAFLKVHPITPRFSELERVGSLRGSFKEVYTMGAPFVGGGVHGPAIRGVDEKVSWVEKFVRVGTEAVRASSSSSSSSGSGPALDDCGRRHGTKSACLSDRDFERPMSTPLVGVLHWKPLHQIFPLLADPDEYEPSTIDINQSEEERTFWLNILEEHIPTIVEKAIASEGETELATRRAHAFACAFKAHIAKLRKEPKAYGVKGLGDLFEMRELCLREFGFLDVYKLDKERENDLALQVLPDLLKELDSLSPEQRLLAIVQGVLAANIFDWGSRECIEKYKEGTILSIYQDARERLSMRPWRVDNYDALQEKWFKYGRDRPPYRRVMIFVDNAGADMVLGMLPFARELLRRGSDVVLVGNTSPAINDITADEIAAVVERAAQQCGIVAGGLAAARAAQQANGGRVPPHQEALAGDGGLKGRVAGAGDVDVMARSGEQASASPAGVTESTAKLFVVESGSGSPCLDLRCVSGCLTAATPGTDLVVVEGMGRAVHTNYKARFKCDALKLAMIKTSRVAENLFGGNLYDCICVHEEGTEAS</sequence>
<keyword evidence="11" id="KW-0547">Nucleotide-binding</keyword>
<dbReference type="EMBL" id="CAJHUC010001311">
    <property type="protein sequence ID" value="CAD7700634.1"/>
    <property type="molecule type" value="Genomic_DNA"/>
</dbReference>
<evidence type="ECO:0000256" key="3">
    <source>
        <dbReference type="ARBA" id="ARBA00001967"/>
    </source>
</evidence>
<dbReference type="OrthoDB" id="498611at2759"/>
<accession>A0A8S1J0D5</accession>
<dbReference type="GO" id="GO:0005524">
    <property type="term" value="F:ATP binding"/>
    <property type="evidence" value="ECO:0007669"/>
    <property type="project" value="UniProtKB-KW"/>
</dbReference>
<keyword evidence="14" id="KW-0067">ATP-binding</keyword>
<evidence type="ECO:0000256" key="15">
    <source>
        <dbReference type="ARBA" id="ARBA00022993"/>
    </source>
</evidence>
<keyword evidence="15" id="KW-0173">Coenzyme A biosynthesis</keyword>
<evidence type="ECO:0000256" key="4">
    <source>
        <dbReference type="ARBA" id="ARBA00004496"/>
    </source>
</evidence>
<reference evidence="20" key="1">
    <citation type="submission" date="2020-12" db="EMBL/GenBank/DDBJ databases">
        <authorList>
            <person name="Iha C."/>
        </authorList>
    </citation>
    <scope>NUCLEOTIDE SEQUENCE</scope>
</reference>
<dbReference type="Gene3D" id="1.20.1700.10">
    <property type="entry name" value="AF1104-like"/>
    <property type="match status" value="1"/>
</dbReference>
<dbReference type="FunFam" id="3.30.420.40:FF:000025">
    <property type="entry name" value="pantothenate kinase 2, mitochondrial"/>
    <property type="match status" value="1"/>
</dbReference>
<dbReference type="CDD" id="cd24123">
    <property type="entry name" value="ASKHA_NBD_PanK-II_Pank4"/>
    <property type="match status" value="1"/>
</dbReference>
<dbReference type="Gene3D" id="3.30.420.40">
    <property type="match status" value="2"/>
</dbReference>
<dbReference type="GO" id="GO:0015937">
    <property type="term" value="P:coenzyme A biosynthetic process"/>
    <property type="evidence" value="ECO:0007669"/>
    <property type="project" value="UniProtKB-KW"/>
</dbReference>
<comment type="cofactor">
    <cofactor evidence="3">
        <name>Ni(2+)</name>
        <dbReference type="ChEBI" id="CHEBI:49786"/>
    </cofactor>
</comment>
<keyword evidence="10" id="KW-0479">Metal-binding</keyword>
<comment type="caution">
    <text evidence="20">The sequence shown here is derived from an EMBL/GenBank/DDBJ whole genome shotgun (WGS) entry which is preliminary data.</text>
</comment>
<evidence type="ECO:0000256" key="9">
    <source>
        <dbReference type="ARBA" id="ARBA00022679"/>
    </source>
</evidence>
<evidence type="ECO:0000259" key="19">
    <source>
        <dbReference type="Pfam" id="PF01937"/>
    </source>
</evidence>
<dbReference type="Gene3D" id="1.10.285.20">
    <property type="entry name" value="Uncharacterised protein PF01937, DUF89, domain 2"/>
    <property type="match status" value="1"/>
</dbReference>
<dbReference type="InterPro" id="IPR004567">
    <property type="entry name" value="Type_II_PanK"/>
</dbReference>
<feature type="region of interest" description="Disordered" evidence="18">
    <location>
        <begin position="462"/>
        <end position="482"/>
    </location>
</feature>
<keyword evidence="12" id="KW-0418">Kinase</keyword>
<dbReference type="PANTHER" id="PTHR12280:SF20">
    <property type="entry name" value="4'-PHOSPHOPANTETHEINE PHOSPHATASE"/>
    <property type="match status" value="1"/>
</dbReference>
<dbReference type="SUPFAM" id="SSF53067">
    <property type="entry name" value="Actin-like ATPase domain"/>
    <property type="match status" value="2"/>
</dbReference>
<keyword evidence="7" id="KW-0963">Cytoplasm</keyword>
<comment type="subcellular location">
    <subcellularLocation>
        <location evidence="4">Cytoplasm</location>
    </subcellularLocation>
</comment>
<dbReference type="Gene3D" id="3.40.50.10880">
    <property type="entry name" value="Uncharacterised protein PF01937, DUF89, domain 3"/>
    <property type="match status" value="1"/>
</dbReference>
<protein>
    <recommendedName>
        <fullName evidence="6">pantothenate kinase</fullName>
        <ecNumber evidence="6">2.7.1.33</ecNumber>
    </recommendedName>
</protein>
<evidence type="ECO:0000256" key="5">
    <source>
        <dbReference type="ARBA" id="ARBA00005225"/>
    </source>
</evidence>
<dbReference type="GO" id="GO:0016787">
    <property type="term" value="F:hydrolase activity"/>
    <property type="evidence" value="ECO:0007669"/>
    <property type="project" value="UniProtKB-KW"/>
</dbReference>
<dbReference type="Pfam" id="PF01937">
    <property type="entry name" value="ARMT1-like_dom"/>
    <property type="match status" value="1"/>
</dbReference>
<dbReference type="InterPro" id="IPR035073">
    <property type="entry name" value="At2g17340_3_helix_bundle"/>
</dbReference>
<evidence type="ECO:0000313" key="21">
    <source>
        <dbReference type="Proteomes" id="UP000708148"/>
    </source>
</evidence>
<dbReference type="SUPFAM" id="SSF111321">
    <property type="entry name" value="AF1104-like"/>
    <property type="match status" value="1"/>
</dbReference>
<dbReference type="PANTHER" id="PTHR12280">
    <property type="entry name" value="PANTOTHENATE KINASE"/>
    <property type="match status" value="1"/>
</dbReference>
<keyword evidence="21" id="KW-1185">Reference proteome</keyword>
<evidence type="ECO:0000256" key="10">
    <source>
        <dbReference type="ARBA" id="ARBA00022723"/>
    </source>
</evidence>
<dbReference type="NCBIfam" id="TIGR00555">
    <property type="entry name" value="panK_eukar"/>
    <property type="match status" value="1"/>
</dbReference>
<evidence type="ECO:0000256" key="14">
    <source>
        <dbReference type="ARBA" id="ARBA00022840"/>
    </source>
</evidence>
<dbReference type="InterPro" id="IPR043129">
    <property type="entry name" value="ATPase_NBD"/>
</dbReference>
<dbReference type="GO" id="GO:0046872">
    <property type="term" value="F:metal ion binding"/>
    <property type="evidence" value="ECO:0007669"/>
    <property type="project" value="UniProtKB-KW"/>
</dbReference>
<evidence type="ECO:0000256" key="13">
    <source>
        <dbReference type="ARBA" id="ARBA00022801"/>
    </source>
</evidence>
<evidence type="ECO:0000256" key="16">
    <source>
        <dbReference type="ARBA" id="ARBA00023211"/>
    </source>
</evidence>
<dbReference type="InterPro" id="IPR036075">
    <property type="entry name" value="ARMT-1-like_metal-bd_sf"/>
</dbReference>
<name>A0A8S1J0D5_9CHLO</name>
<dbReference type="GO" id="GO:0005829">
    <property type="term" value="C:cytosol"/>
    <property type="evidence" value="ECO:0007669"/>
    <property type="project" value="TreeGrafter"/>
</dbReference>
<keyword evidence="9" id="KW-0808">Transferase</keyword>